<keyword evidence="4" id="KW-1185">Reference proteome</keyword>
<proteinExistence type="predicted"/>
<dbReference type="SUPFAM" id="SSF57997">
    <property type="entry name" value="Tropomyosin"/>
    <property type="match status" value="1"/>
</dbReference>
<comment type="caution">
    <text evidence="3">The sequence shown here is derived from an EMBL/GenBank/DDBJ whole genome shotgun (WGS) entry which is preliminary data.</text>
</comment>
<dbReference type="AlphaFoldDB" id="A0A4Y2PLT5"/>
<feature type="coiled-coil region" evidence="1">
    <location>
        <begin position="88"/>
        <end position="189"/>
    </location>
</feature>
<sequence>MNLIHSLKRDIRNDVVDAFVRAGPLIDKHMELYDTSKSFLDFLFKLCQIQPLEHRANYDDVRIHGCREEPNQTECDPTIEQSKWKRQLEKCQKDIDAFQELLKEAQKERDELKQAQREDEQALRNDLKEFKTENDALKRKLTLQTSLKEFNVSHNEIHTRLYEDIKSKLSEVQEQRDDLERKNKDLEFQLGSFKYDLTLEKTRMDSIHSKTTDVEKLHKEMKKKLLECERQRDDLKTENEDLKLKLEQKESEMQRKENDLKNRQESLKTVQETLNEKCEKIQVLEKNKAQFNETSDYLSNLEKDLERIKGEKQKLKLKNQQITTILHDAAKSKLKEYVMSVMANFVHYLKNEFNLPDELMIPKLYEEFKTSVTFEWNPTRYIDVLNDNAFQQMDMETYIKRLMADFVNFLNEKFSDSYSESYNSWWTKHYEIIYKTPLAITYENIAQQTSSAELKIKSLKNKLEIENEKHSEENKRLTKALHDAAKSKLKEYVMSVMANFVHYLKNKFNLTDELIIPKLYDEYKLKHKVNLEWEQQYYLDVLNDDIFAKTDLGFYIKMVMTGFVSFLEEKFQDSYSDAYNSWLLNNVKLINKTPLSITYDNAELKFEKLKNEHERIADENKLMVNGLMNAAQTKLQHYIMRAMSNFVDFLKEKFDIFNDYEISNLYDEFKSKRMVDLDWNMETTMNVLTDNKLSMESYIKYYMKDFVNFLDKKFNGSFSVPYESWTQLSIEYVHPQFLTYDNLAQQTESIPLQGASTPSIGYLPLQIQNNQPGGLFTHFDAQQQNNPETMDNRRVFQGWKRLQDFAISQYPQHAQESDWEKVFIETINTQLESHECQKINIKRQIDILETSLGINNLTTDNFVKLITKEFEKIHNFPQEEWNQLCRILNSETPSDIVSIVKSLKTPQLPEEKSNLQLPEKESNLQHPEKESNLQQSYIVEEMHDVADTPNSSEIEIKEPELETADKKRSRNLNKLCSILEIPDDSKWMNVLTEVNACKNKEKNLKEIKGENLKLQSQLQQKDEEINVLKGGSCQKIQGYVNQISNLEGQLQQKDGEMSGKSKDFMGKIYNLESILKLRDFNISSLEGHLQHKNGQISDLEDKLKRKDGQISDLEGQLQQKNGRISDLEGQLHQKNKVIENHLLMEVGNNKEIQNLKSQILNLKVAKKHE</sequence>
<dbReference type="Proteomes" id="UP000499080">
    <property type="component" value="Unassembled WGS sequence"/>
</dbReference>
<organism evidence="3 4">
    <name type="scientific">Araneus ventricosus</name>
    <name type="common">Orbweaver spider</name>
    <name type="synonym">Epeira ventricosa</name>
    <dbReference type="NCBI Taxonomy" id="182803"/>
    <lineage>
        <taxon>Eukaryota</taxon>
        <taxon>Metazoa</taxon>
        <taxon>Ecdysozoa</taxon>
        <taxon>Arthropoda</taxon>
        <taxon>Chelicerata</taxon>
        <taxon>Arachnida</taxon>
        <taxon>Araneae</taxon>
        <taxon>Araneomorphae</taxon>
        <taxon>Entelegynae</taxon>
        <taxon>Araneoidea</taxon>
        <taxon>Araneidae</taxon>
        <taxon>Araneus</taxon>
    </lineage>
</organism>
<keyword evidence="1" id="KW-0175">Coiled coil</keyword>
<evidence type="ECO:0000256" key="2">
    <source>
        <dbReference type="SAM" id="MobiDB-lite"/>
    </source>
</evidence>
<dbReference type="EMBL" id="BGPR01011464">
    <property type="protein sequence ID" value="GBN51480.1"/>
    <property type="molecule type" value="Genomic_DNA"/>
</dbReference>
<feature type="coiled-coil region" evidence="1">
    <location>
        <begin position="442"/>
        <end position="487"/>
    </location>
</feature>
<dbReference type="Gene3D" id="1.10.287.1490">
    <property type="match status" value="1"/>
</dbReference>
<feature type="coiled-coil region" evidence="1">
    <location>
        <begin position="1082"/>
        <end position="1130"/>
    </location>
</feature>
<feature type="coiled-coil region" evidence="1">
    <location>
        <begin position="997"/>
        <end position="1056"/>
    </location>
</feature>
<gene>
    <name evidence="3" type="ORF">AVEN_267631_1</name>
</gene>
<dbReference type="PANTHER" id="PTHR23159">
    <property type="entry name" value="CENTROSOMAL PROTEIN 2"/>
    <property type="match status" value="1"/>
</dbReference>
<name>A0A4Y2PLT5_ARAVE</name>
<accession>A0A4Y2PLT5</accession>
<evidence type="ECO:0000256" key="1">
    <source>
        <dbReference type="SAM" id="Coils"/>
    </source>
</evidence>
<reference evidence="3 4" key="1">
    <citation type="journal article" date="2019" name="Sci. Rep.">
        <title>Orb-weaving spider Araneus ventricosus genome elucidates the spidroin gene catalogue.</title>
        <authorList>
            <person name="Kono N."/>
            <person name="Nakamura H."/>
            <person name="Ohtoshi R."/>
            <person name="Moran D.A.P."/>
            <person name="Shinohara A."/>
            <person name="Yoshida Y."/>
            <person name="Fujiwara M."/>
            <person name="Mori M."/>
            <person name="Tomita M."/>
            <person name="Arakawa K."/>
        </authorList>
    </citation>
    <scope>NUCLEOTIDE SEQUENCE [LARGE SCALE GENOMIC DNA]</scope>
</reference>
<feature type="coiled-coil region" evidence="1">
    <location>
        <begin position="214"/>
        <end position="318"/>
    </location>
</feature>
<feature type="coiled-coil region" evidence="1">
    <location>
        <begin position="824"/>
        <end position="851"/>
    </location>
</feature>
<evidence type="ECO:0000313" key="4">
    <source>
        <dbReference type="Proteomes" id="UP000499080"/>
    </source>
</evidence>
<protein>
    <submittedName>
        <fullName evidence="3">Uncharacterized protein</fullName>
    </submittedName>
</protein>
<feature type="compositionally biased region" description="Basic and acidic residues" evidence="2">
    <location>
        <begin position="909"/>
        <end position="930"/>
    </location>
</feature>
<dbReference type="OrthoDB" id="6437711at2759"/>
<evidence type="ECO:0000313" key="3">
    <source>
        <dbReference type="EMBL" id="GBN51480.1"/>
    </source>
</evidence>
<feature type="region of interest" description="Disordered" evidence="2">
    <location>
        <begin position="908"/>
        <end position="930"/>
    </location>
</feature>
<dbReference type="PANTHER" id="PTHR23159:SF31">
    <property type="entry name" value="CENTROSOME-ASSOCIATED PROTEIN CEP250 ISOFORM X1"/>
    <property type="match status" value="1"/>
</dbReference>